<keyword evidence="5" id="KW-0472">Membrane</keyword>
<feature type="domain" description="VWFC" evidence="6">
    <location>
        <begin position="779"/>
        <end position="835"/>
    </location>
</feature>
<reference evidence="10" key="1">
    <citation type="submission" date="2017-02" db="UniProtKB">
        <authorList>
            <consortium name="WormBaseParasite"/>
        </authorList>
    </citation>
    <scope>IDENTIFICATION</scope>
</reference>
<dbReference type="Gene3D" id="2.10.22.10">
    <property type="entry name" value="Antistasin, domain 1"/>
    <property type="match status" value="2"/>
</dbReference>
<keyword evidence="5" id="KW-0812">Transmembrane</keyword>
<dbReference type="InterPro" id="IPR009030">
    <property type="entry name" value="Growth_fac_rcpt_cys_sf"/>
</dbReference>
<dbReference type="Proteomes" id="UP000038045">
    <property type="component" value="Unplaced"/>
</dbReference>
<dbReference type="Pfam" id="PF02822">
    <property type="entry name" value="Antistasin"/>
    <property type="match status" value="2"/>
</dbReference>
<feature type="domain" description="Antistasin-like" evidence="7">
    <location>
        <begin position="459"/>
        <end position="487"/>
    </location>
</feature>
<dbReference type="STRING" id="131310.A0A0N4Z8T3"/>
<dbReference type="Gene3D" id="6.20.200.20">
    <property type="match status" value="6"/>
</dbReference>
<dbReference type="PROSITE" id="PS01208">
    <property type="entry name" value="VWFC_1"/>
    <property type="match status" value="5"/>
</dbReference>
<dbReference type="InterPro" id="IPR004094">
    <property type="entry name" value="Antistasin-like"/>
</dbReference>
<evidence type="ECO:0000259" key="8">
    <source>
        <dbReference type="PROSITE" id="PS51323"/>
    </source>
</evidence>
<feature type="domain" description="VWFC" evidence="6">
    <location>
        <begin position="711"/>
        <end position="772"/>
    </location>
</feature>
<evidence type="ECO:0000256" key="3">
    <source>
        <dbReference type="ARBA" id="ARBA00023157"/>
    </source>
</evidence>
<dbReference type="InterPro" id="IPR001007">
    <property type="entry name" value="VWF_dom"/>
</dbReference>
<dbReference type="AlphaFoldDB" id="A0A0N4Z8T3"/>
<dbReference type="PROSITE" id="PS50184">
    <property type="entry name" value="VWFC_2"/>
    <property type="match status" value="6"/>
</dbReference>
<accession>A0A0N4Z8T3</accession>
<dbReference type="PANTHER" id="PTHR46439">
    <property type="entry name" value="CYSTEINE-RICH MOTOR NEURON 1 PROTEIN"/>
    <property type="match status" value="1"/>
</dbReference>
<dbReference type="PANTHER" id="PTHR46439:SF1">
    <property type="entry name" value="CYSTEINE-RICH MOTOR NEURON 1 PROTEIN"/>
    <property type="match status" value="1"/>
</dbReference>
<evidence type="ECO:0000313" key="10">
    <source>
        <dbReference type="WBParaSite" id="PTRK_0000371700.1"/>
    </source>
</evidence>
<evidence type="ECO:0000256" key="2">
    <source>
        <dbReference type="ARBA" id="ARBA00022737"/>
    </source>
</evidence>
<dbReference type="PROSITE" id="PS51323">
    <property type="entry name" value="IGFBP_N_2"/>
    <property type="match status" value="1"/>
</dbReference>
<feature type="domain" description="Antistasin-like" evidence="7">
    <location>
        <begin position="490"/>
        <end position="516"/>
    </location>
</feature>
<feature type="region of interest" description="Disordered" evidence="4">
    <location>
        <begin position="914"/>
        <end position="955"/>
    </location>
</feature>
<feature type="compositionally biased region" description="Polar residues" evidence="4">
    <location>
        <begin position="930"/>
        <end position="941"/>
    </location>
</feature>
<dbReference type="WBParaSite" id="PTRK_0000371700.1">
    <property type="protein sequence ID" value="PTRK_0000371700.1"/>
    <property type="gene ID" value="PTRK_0000371700"/>
</dbReference>
<feature type="domain" description="VWFC" evidence="6">
    <location>
        <begin position="614"/>
        <end position="674"/>
    </location>
</feature>
<dbReference type="Pfam" id="PF23334">
    <property type="entry name" value="VWC2L_2nd"/>
    <property type="match status" value="2"/>
</dbReference>
<dbReference type="SUPFAM" id="SSF57603">
    <property type="entry name" value="FnI-like domain"/>
    <property type="match status" value="6"/>
</dbReference>
<keyword evidence="1" id="KW-0732">Signal</keyword>
<sequence>MTNITTISGSFNKIWIPSKYSCPSTCPDKLSCPATLHCTGTTLDECGCCKVCVGRLNDKCGPKVGICGEGLHCSLEGSASIDMNIGVCRASFPEKCLNVKCPITFILECPDDSRLTTPQVIPGECCTPAATCICEPAGCHRFVPKCKDGYERVLTKHGNISIPGQCCDEFMCKEIERDCKNVNCPEVYDMDAKDTCPEDSFRPPSYLPEGACCKENPGCRCKTSYCDAVTCPSNQTLVIDMKGDGTPGKCCDKFHCINETIKNYYNEKGFKKYDYIKYNKGECQYNSKLYKEGEKWYENSCKNCECKNGVVLCKNMDCDKPPNDCGWVGVTNGECCPICLGCKTDDGKYFEKNETWKKDDCTTCACGVDGKNYCQTTTCLKQCDNPKKVDGECCPVCDEPLIIRPPKTCPEIKCSLRCPNGLAKDSWGCFKCQCAETIQPSNYYYNDFDTQSTISNENCEDFDGKECEKTCAHGYIKSSDGCKVCKCSKCPDLDQCYKHCLYGFEVNSLGCPICKCNAKVIIENENKSINKLSSNDTCQIIFEDDNFDTKDNGEWWSDNHCRNCFCHNGKELCSIISCPQRPSFCPESQWIKRVDDCCPSCFGQHNVETKHDLTLCYNPGTGRLYVDGETWYSTPCTACTCRVGHVLCAATKCPPVTCENPIMDSNDSCCMRCPKENEIIDNDNVTIRSQNLMIIENSNIGFYGSEEGSNEFCVDEMRMAHLIGQKWRKDECTSCECKSGNKINCYKEICPSLNNCKAKSVIVKGKCCPMCSDIFSSDAICTYDKTAYKVNEEWKDGRCKTCKCMAGSKTVCTETACPDCKDPIYVNDECCPRCRENDSILSIGNLELKKSNLILKILLISLLGSFIFIVVILLVVFVVYMRKRKLNIANQNIKQVPGPLPVSQKHFRCESLDDPTTESLLSDDCASSLPGRSSSNCSSERGPNYTDRMPLQASK</sequence>
<dbReference type="GO" id="GO:0004867">
    <property type="term" value="F:serine-type endopeptidase inhibitor activity"/>
    <property type="evidence" value="ECO:0007669"/>
    <property type="project" value="InterPro"/>
</dbReference>
<dbReference type="SUPFAM" id="SSF57262">
    <property type="entry name" value="Leech antihemostatic proteins"/>
    <property type="match status" value="2"/>
</dbReference>
<dbReference type="InterPro" id="IPR052624">
    <property type="entry name" value="CRIM1"/>
</dbReference>
<dbReference type="Pfam" id="PF00219">
    <property type="entry name" value="IGFBP"/>
    <property type="match status" value="1"/>
</dbReference>
<evidence type="ECO:0000256" key="5">
    <source>
        <dbReference type="SAM" id="Phobius"/>
    </source>
</evidence>
<keyword evidence="5" id="KW-1133">Transmembrane helix</keyword>
<dbReference type="SMART" id="SM00214">
    <property type="entry name" value="VWC"/>
    <property type="match status" value="6"/>
</dbReference>
<feature type="transmembrane region" description="Helical" evidence="5">
    <location>
        <begin position="853"/>
        <end position="880"/>
    </location>
</feature>
<dbReference type="SMART" id="SM00121">
    <property type="entry name" value="IB"/>
    <property type="match status" value="1"/>
</dbReference>
<name>A0A0N4Z8T3_PARTI</name>
<keyword evidence="2" id="KW-0677">Repeat</keyword>
<evidence type="ECO:0000256" key="4">
    <source>
        <dbReference type="SAM" id="MobiDB-lite"/>
    </source>
</evidence>
<feature type="domain" description="Antistasin-like" evidence="7">
    <location>
        <begin position="409"/>
        <end position="434"/>
    </location>
</feature>
<feature type="domain" description="VWFC" evidence="6">
    <location>
        <begin position="281"/>
        <end position="340"/>
    </location>
</feature>
<proteinExistence type="predicted"/>
<evidence type="ECO:0000313" key="9">
    <source>
        <dbReference type="Proteomes" id="UP000038045"/>
    </source>
</evidence>
<keyword evidence="3" id="KW-1015">Disulfide bond</keyword>
<evidence type="ECO:0000259" key="7">
    <source>
        <dbReference type="PROSITE" id="PS51252"/>
    </source>
</evidence>
<dbReference type="GO" id="GO:0005886">
    <property type="term" value="C:plasma membrane"/>
    <property type="evidence" value="ECO:0007669"/>
    <property type="project" value="TreeGrafter"/>
</dbReference>
<dbReference type="SUPFAM" id="SSF57184">
    <property type="entry name" value="Growth factor receptor domain"/>
    <property type="match status" value="1"/>
</dbReference>
<dbReference type="SMART" id="SM00215">
    <property type="entry name" value="VWC_out"/>
    <property type="match status" value="2"/>
</dbReference>
<dbReference type="Pfam" id="PF00093">
    <property type="entry name" value="VWC"/>
    <property type="match status" value="3"/>
</dbReference>
<dbReference type="InterPro" id="IPR000867">
    <property type="entry name" value="IGFBP-like"/>
</dbReference>
<feature type="domain" description="VWFC" evidence="6">
    <location>
        <begin position="552"/>
        <end position="602"/>
    </location>
</feature>
<dbReference type="InterPro" id="IPR011061">
    <property type="entry name" value="Hirudin/antistatin"/>
</dbReference>
<keyword evidence="9" id="KW-1185">Reference proteome</keyword>
<dbReference type="PROSITE" id="PS51252">
    <property type="entry name" value="ANTISTASIN"/>
    <property type="match status" value="3"/>
</dbReference>
<dbReference type="GO" id="GO:0005576">
    <property type="term" value="C:extracellular region"/>
    <property type="evidence" value="ECO:0007669"/>
    <property type="project" value="InterPro"/>
</dbReference>
<organism evidence="9 10">
    <name type="scientific">Parastrongyloides trichosuri</name>
    <name type="common">Possum-specific nematode worm</name>
    <dbReference type="NCBI Taxonomy" id="131310"/>
    <lineage>
        <taxon>Eukaryota</taxon>
        <taxon>Metazoa</taxon>
        <taxon>Ecdysozoa</taxon>
        <taxon>Nematoda</taxon>
        <taxon>Chromadorea</taxon>
        <taxon>Rhabditida</taxon>
        <taxon>Tylenchina</taxon>
        <taxon>Panagrolaimomorpha</taxon>
        <taxon>Strongyloidoidea</taxon>
        <taxon>Strongyloididae</taxon>
        <taxon>Parastrongyloides</taxon>
    </lineage>
</organism>
<feature type="domain" description="VWFC" evidence="6">
    <location>
        <begin position="337"/>
        <end position="398"/>
    </location>
</feature>
<evidence type="ECO:0000256" key="1">
    <source>
        <dbReference type="ARBA" id="ARBA00022729"/>
    </source>
</evidence>
<protein>
    <submittedName>
        <fullName evidence="10">Cysteine-rich motor neuron 1 protein</fullName>
    </submittedName>
</protein>
<evidence type="ECO:0000259" key="6">
    <source>
        <dbReference type="PROSITE" id="PS50184"/>
    </source>
</evidence>
<feature type="domain" description="IGFBP N-terminal" evidence="8">
    <location>
        <begin position="18"/>
        <end position="91"/>
    </location>
</feature>